<name>A0A0R1F5Y9_9LACO</name>
<comment type="caution">
    <text evidence="1">The sequence shown here is derived from an EMBL/GenBank/DDBJ whole genome shotgun (WGS) entry which is preliminary data.</text>
</comment>
<gene>
    <name evidence="1" type="ORF">FD22_GL002379</name>
</gene>
<dbReference type="Proteomes" id="UP000051181">
    <property type="component" value="Unassembled WGS sequence"/>
</dbReference>
<organism evidence="1 2">
    <name type="scientific">Loigolactobacillus coryniformis subsp. coryniformis KCTC 3167 = DSM 20001</name>
    <dbReference type="NCBI Taxonomy" id="913848"/>
    <lineage>
        <taxon>Bacteria</taxon>
        <taxon>Bacillati</taxon>
        <taxon>Bacillota</taxon>
        <taxon>Bacilli</taxon>
        <taxon>Lactobacillales</taxon>
        <taxon>Lactobacillaceae</taxon>
        <taxon>Loigolactobacillus</taxon>
    </lineage>
</organism>
<reference evidence="1 2" key="1">
    <citation type="journal article" date="2015" name="Genome Announc.">
        <title>Expanding the biotechnology potential of lactobacilli through comparative genomics of 213 strains and associated genera.</title>
        <authorList>
            <person name="Sun Z."/>
            <person name="Harris H.M."/>
            <person name="McCann A."/>
            <person name="Guo C."/>
            <person name="Argimon S."/>
            <person name="Zhang W."/>
            <person name="Yang X."/>
            <person name="Jeffery I.B."/>
            <person name="Cooney J.C."/>
            <person name="Kagawa T.F."/>
            <person name="Liu W."/>
            <person name="Song Y."/>
            <person name="Salvetti E."/>
            <person name="Wrobel A."/>
            <person name="Rasinkangas P."/>
            <person name="Parkhill J."/>
            <person name="Rea M.C."/>
            <person name="O'Sullivan O."/>
            <person name="Ritari J."/>
            <person name="Douillard F.P."/>
            <person name="Paul Ross R."/>
            <person name="Yang R."/>
            <person name="Briner A.E."/>
            <person name="Felis G.E."/>
            <person name="de Vos W.M."/>
            <person name="Barrangou R."/>
            <person name="Klaenhammer T.R."/>
            <person name="Caufield P.W."/>
            <person name="Cui Y."/>
            <person name="Zhang H."/>
            <person name="O'Toole P.W."/>
        </authorList>
    </citation>
    <scope>NUCLEOTIDE SEQUENCE [LARGE SCALE GENOMIC DNA]</scope>
    <source>
        <strain evidence="1 2">DSM 20001</strain>
    </source>
</reference>
<dbReference type="PATRIC" id="fig|913848.6.peg.2428"/>
<accession>A0A0R1F5Y9</accession>
<protein>
    <submittedName>
        <fullName evidence="1">Uncharacterized protein</fullName>
    </submittedName>
</protein>
<dbReference type="EMBL" id="AZCN01000080">
    <property type="protein sequence ID" value="KRK14490.1"/>
    <property type="molecule type" value="Genomic_DNA"/>
</dbReference>
<evidence type="ECO:0000313" key="2">
    <source>
        <dbReference type="Proteomes" id="UP000051181"/>
    </source>
</evidence>
<sequence>MMDVSQEQLKKMGKAYRERLAAIEANSRLTILDKVVDYSADSQPVTPYIVYTDFNRAQLNEKSSSIFVYTAYENVDKYGHSKTDYQNELLFEYDAWAKAVHITVLETLGAESQLAFYDFQNHGLAQLSLQYLLKIARANQVVKIDGNVSSFDGESLKKVMALFEKFGFEFKIQNAQQGLASFYLTLAE</sequence>
<dbReference type="AlphaFoldDB" id="A0A0R1F5Y9"/>
<evidence type="ECO:0000313" key="1">
    <source>
        <dbReference type="EMBL" id="KRK14490.1"/>
    </source>
</evidence>
<dbReference type="eggNOG" id="ENOG5030GKF">
    <property type="taxonomic scope" value="Bacteria"/>
</dbReference>
<proteinExistence type="predicted"/>